<feature type="repeat" description="WD" evidence="3">
    <location>
        <begin position="1222"/>
        <end position="1263"/>
    </location>
</feature>
<feature type="compositionally biased region" description="Acidic residues" evidence="4">
    <location>
        <begin position="121"/>
        <end position="132"/>
    </location>
</feature>
<dbReference type="PRINTS" id="PR00320">
    <property type="entry name" value="GPROTEINBRPT"/>
</dbReference>
<dbReference type="SUPFAM" id="SSF52540">
    <property type="entry name" value="P-loop containing nucleoside triphosphate hydrolases"/>
    <property type="match status" value="1"/>
</dbReference>
<evidence type="ECO:0000256" key="3">
    <source>
        <dbReference type="PROSITE-ProRule" id="PRU00221"/>
    </source>
</evidence>
<evidence type="ECO:0000313" key="7">
    <source>
        <dbReference type="Proteomes" id="UP000249829"/>
    </source>
</evidence>
<dbReference type="InterPro" id="IPR001680">
    <property type="entry name" value="WD40_rpt"/>
</dbReference>
<keyword evidence="7" id="KW-1185">Reference proteome</keyword>
<reference evidence="6 7" key="1">
    <citation type="submission" date="2018-02" db="EMBL/GenBank/DDBJ databases">
        <title>The genomes of Aspergillus section Nigri reveals drivers in fungal speciation.</title>
        <authorList>
            <consortium name="DOE Joint Genome Institute"/>
            <person name="Vesth T.C."/>
            <person name="Nybo J."/>
            <person name="Theobald S."/>
            <person name="Brandl J."/>
            <person name="Frisvad J.C."/>
            <person name="Nielsen K.F."/>
            <person name="Lyhne E.K."/>
            <person name="Kogle M.E."/>
            <person name="Kuo A."/>
            <person name="Riley R."/>
            <person name="Clum A."/>
            <person name="Nolan M."/>
            <person name="Lipzen A."/>
            <person name="Salamov A."/>
            <person name="Henrissat B."/>
            <person name="Wiebenga A."/>
            <person name="De vries R.P."/>
            <person name="Grigoriev I.V."/>
            <person name="Mortensen U.H."/>
            <person name="Andersen M.R."/>
            <person name="Baker S.E."/>
        </authorList>
    </citation>
    <scope>NUCLEOTIDE SEQUENCE [LARGE SCALE GENOMIC DNA]</scope>
    <source>
        <strain evidence="6 7">CBS 115571</strain>
    </source>
</reference>
<dbReference type="PROSITE" id="PS00678">
    <property type="entry name" value="WD_REPEATS_1"/>
    <property type="match status" value="5"/>
</dbReference>
<dbReference type="SUPFAM" id="SSF53167">
    <property type="entry name" value="Purine and uridine phosphorylases"/>
    <property type="match status" value="1"/>
</dbReference>
<dbReference type="OMA" id="TIWDICH"/>
<dbReference type="STRING" id="1450538.A0A2V5HZB4"/>
<feature type="domain" description="Nephrocystin 3-like N-terminal" evidence="5">
    <location>
        <begin position="424"/>
        <end position="582"/>
    </location>
</feature>
<dbReference type="InterPro" id="IPR056884">
    <property type="entry name" value="NPHP3-like_N"/>
</dbReference>
<evidence type="ECO:0000256" key="2">
    <source>
        <dbReference type="ARBA" id="ARBA00022737"/>
    </source>
</evidence>
<feature type="region of interest" description="Disordered" evidence="4">
    <location>
        <begin position="106"/>
        <end position="136"/>
    </location>
</feature>
<dbReference type="EMBL" id="KZ825290">
    <property type="protein sequence ID" value="PYI12806.1"/>
    <property type="molecule type" value="Genomic_DNA"/>
</dbReference>
<dbReference type="PROSITE" id="PS50294">
    <property type="entry name" value="WD_REPEATS_REGION"/>
    <property type="match status" value="10"/>
</dbReference>
<dbReference type="InterPro" id="IPR019775">
    <property type="entry name" value="WD40_repeat_CS"/>
</dbReference>
<feature type="repeat" description="WD" evidence="3">
    <location>
        <begin position="971"/>
        <end position="1012"/>
    </location>
</feature>
<proteinExistence type="predicted"/>
<name>A0A2V5HZB4_ASPV1</name>
<evidence type="ECO:0000256" key="1">
    <source>
        <dbReference type="ARBA" id="ARBA00022574"/>
    </source>
</evidence>
<dbReference type="Gene3D" id="3.40.50.300">
    <property type="entry name" value="P-loop containing nucleotide triphosphate hydrolases"/>
    <property type="match status" value="1"/>
</dbReference>
<accession>A0A2V5HZB4</accession>
<evidence type="ECO:0000259" key="5">
    <source>
        <dbReference type="Pfam" id="PF24883"/>
    </source>
</evidence>
<sequence length="1581" mass="177316">MTEPRGMFSHSDYTVGWICALPESELVAAMAMLDEKHPVLPAIDPHDSNSYVLGTIGDHNVVIACLPAETTGKVSAATVAKDMIRSFPAVRFGLMVGIGGGAPYFNAGGSDNRKQDKEGGDSEDSDESDDDPADTRDIRLGDVAISLHSKSSDAVVQYDFGKSLQEKRFILSGGKLNKPPSVVLSAVALLQARHRMEGHQILKTLTNTMSLYPALATKFQHPGPQKDYLFKAEFIHETGKTTCKRCRSQDINLVKRDYRPDNSPRLHYGTIGSADQVMKDALLRDKWAREEGIICFEMEAAGLMDSFPCLVIRGICDYADSHKNKIWQPYAAATAACYAKELLHVISGQGVMIMDPIKQIKKSVREVYSIVKDTSAAVQDLSMRSRQRKVLDKLPYVEGSSFDASDAEHEARCHPETRIDLLNQILEWADNQRGECIFWLNGMAGTGKSTISRTIAQRFWKKKQLGASFFFKRGEGKRASARRLFTTICAQLLLQDPTLIRYVESSIDKDPYISGKSLKEQFTKLLLEPILSLDGGECTNVVILIDALDECDNKDDIRTVLQLLPDVQKCKSRNIRIFITSRPELPIRLVFEQTNNYRCLALHNLSETVVGEDIRIFIKDEFSLIKERRKILGQWPGDDVLKTLVRRAVPLFISAFTMCRFVDDPNWLPEDRLLMLLENPAATSGSLMDRTYLPVLQQLLSGAIDHEKKQLEQEFQDTVGVIILLASPLSVRALAQLTGIRERIITTRLQRFHSVLRIPADPEEPVRILHLSFRDYLVTTTEKSFFVDEQETHMKIASNCFRIMETHLQRNICGLTSYGTGFKDIDPQAISHYLTDDLKYSCRYWVYHVLASDTLDDFEVLSFLQRHLLHWLEALSLMRNTPEALRLIRDLQSEVLRKLTGHDLVGFLQHAEKFVLSVIHIADIAPLQIYCSGLQFLPSANVIRQCFRHEIYDQIQIQSEIDEASSSTLQTLNLTDHVNSAIFSHDSELLAAALIDDTIQVWNSNRGEHLKLLIGHQDSVQSMAFCKDSRFLASCSQDHTIRVWDIETGENIITCKEHINAIYNIAFSSDFQLLASGSADRSIKIWSTCDWKCQRTLKGHKGSVLSVAFSGNSFWLASASRDREVRIWETCNWNCVKTLKHGGEVTSVTFSHDSSWLASASVDGKIKIWDTSNWECLATLGEHRERVTCVNFSHDATRLASASGDQFVIIWNTSTWQCSRKFRGHGGWVESVVFSHDSKRLASASLDHTVRVWDATHASIEQISENHDSYVEAVTFPTHEKLIASASGDSTIKIWDASNGALLRTLEGHKGPVLSVDFSHDFTLLASGSADCAVKIWDTSTGKCLCMLENYHGHSVVAVSFSHDSQMLASASLDQTINILIRAGDKNVKRLGNHESGVCAIAFSPNSEYFSSASADGSVIIWRTSDWTLLHRLEDHKALVSSLTFSHDSIFLASADEKGTVIVWDATKGEQHHIRKMEKETRLGILDMQTSCLRTTRGVIDLSLCSGDEQCTRFELREGGLSPDRQWVTWNSENKLWLPPEYRPSAWRGNACAISESKMVLGSDSGRVLLLAFTSEDHSML</sequence>
<dbReference type="Pfam" id="PF24883">
    <property type="entry name" value="NPHP3_N"/>
    <property type="match status" value="1"/>
</dbReference>
<feature type="repeat" description="WD" evidence="3">
    <location>
        <begin position="1013"/>
        <end position="1054"/>
    </location>
</feature>
<dbReference type="Pfam" id="PF00400">
    <property type="entry name" value="WD40"/>
    <property type="match status" value="12"/>
</dbReference>
<feature type="repeat" description="WD" evidence="3">
    <location>
        <begin position="1306"/>
        <end position="1347"/>
    </location>
</feature>
<feature type="compositionally biased region" description="Basic and acidic residues" evidence="4">
    <location>
        <begin position="111"/>
        <end position="120"/>
    </location>
</feature>
<dbReference type="SMART" id="SM00320">
    <property type="entry name" value="WD40"/>
    <property type="match status" value="12"/>
</dbReference>
<evidence type="ECO:0000256" key="4">
    <source>
        <dbReference type="SAM" id="MobiDB-lite"/>
    </source>
</evidence>
<protein>
    <submittedName>
        <fullName evidence="6">Putative G-protein beta WD-40 repeats-containing protein</fullName>
    </submittedName>
</protein>
<dbReference type="Gene3D" id="3.40.50.1580">
    <property type="entry name" value="Nucleoside phosphorylase domain"/>
    <property type="match status" value="1"/>
</dbReference>
<dbReference type="InterPro" id="IPR020472">
    <property type="entry name" value="WD40_PAC1"/>
</dbReference>
<dbReference type="GO" id="GO:0009116">
    <property type="term" value="P:nucleoside metabolic process"/>
    <property type="evidence" value="ECO:0007669"/>
    <property type="project" value="InterPro"/>
</dbReference>
<dbReference type="PANTHER" id="PTHR19879">
    <property type="entry name" value="TRANSCRIPTION INITIATION FACTOR TFIID"/>
    <property type="match status" value="1"/>
</dbReference>
<dbReference type="Gene3D" id="2.130.10.10">
    <property type="entry name" value="YVTN repeat-like/Quinoprotein amine dehydrogenase"/>
    <property type="match status" value="5"/>
</dbReference>
<organism evidence="6 7">
    <name type="scientific">Aspergillus violaceofuscus (strain CBS 115571)</name>
    <dbReference type="NCBI Taxonomy" id="1450538"/>
    <lineage>
        <taxon>Eukaryota</taxon>
        <taxon>Fungi</taxon>
        <taxon>Dikarya</taxon>
        <taxon>Ascomycota</taxon>
        <taxon>Pezizomycotina</taxon>
        <taxon>Eurotiomycetes</taxon>
        <taxon>Eurotiomycetidae</taxon>
        <taxon>Eurotiales</taxon>
        <taxon>Aspergillaceae</taxon>
        <taxon>Aspergillus</taxon>
    </lineage>
</organism>
<dbReference type="GO" id="GO:0003824">
    <property type="term" value="F:catalytic activity"/>
    <property type="evidence" value="ECO:0007669"/>
    <property type="project" value="InterPro"/>
</dbReference>
<dbReference type="InterPro" id="IPR036322">
    <property type="entry name" value="WD40_repeat_dom_sf"/>
</dbReference>
<dbReference type="SUPFAM" id="SSF50978">
    <property type="entry name" value="WD40 repeat-like"/>
    <property type="match status" value="2"/>
</dbReference>
<feature type="repeat" description="WD" evidence="3">
    <location>
        <begin position="1433"/>
        <end position="1474"/>
    </location>
</feature>
<keyword evidence="1 3" id="KW-0853">WD repeat</keyword>
<feature type="repeat" description="WD" evidence="3">
    <location>
        <begin position="1138"/>
        <end position="1179"/>
    </location>
</feature>
<evidence type="ECO:0000313" key="6">
    <source>
        <dbReference type="EMBL" id="PYI12806.1"/>
    </source>
</evidence>
<feature type="repeat" description="WD" evidence="3">
    <location>
        <begin position="1055"/>
        <end position="1087"/>
    </location>
</feature>
<feature type="repeat" description="WD" evidence="3">
    <location>
        <begin position="1391"/>
        <end position="1432"/>
    </location>
</feature>
<feature type="repeat" description="WD" evidence="3">
    <location>
        <begin position="1180"/>
        <end position="1221"/>
    </location>
</feature>
<gene>
    <name evidence="6" type="ORF">BO99DRAFT_373519</name>
</gene>
<keyword evidence="2" id="KW-0677">Repeat</keyword>
<dbReference type="Proteomes" id="UP000249829">
    <property type="component" value="Unassembled WGS sequence"/>
</dbReference>
<dbReference type="InterPro" id="IPR035994">
    <property type="entry name" value="Nucleoside_phosphorylase_sf"/>
</dbReference>
<dbReference type="PANTHER" id="PTHR19879:SF9">
    <property type="entry name" value="TRANSCRIPTION INITIATION FACTOR TFIID SUBUNIT 5"/>
    <property type="match status" value="1"/>
</dbReference>
<dbReference type="InterPro" id="IPR015943">
    <property type="entry name" value="WD40/YVTN_repeat-like_dom_sf"/>
</dbReference>
<feature type="repeat" description="WD" evidence="3">
    <location>
        <begin position="1264"/>
        <end position="1305"/>
    </location>
</feature>
<dbReference type="PROSITE" id="PS50082">
    <property type="entry name" value="WD_REPEATS_2"/>
    <property type="match status" value="11"/>
</dbReference>
<dbReference type="CDD" id="cd00200">
    <property type="entry name" value="WD40"/>
    <property type="match status" value="2"/>
</dbReference>
<feature type="repeat" description="WD" evidence="3">
    <location>
        <begin position="1097"/>
        <end position="1138"/>
    </location>
</feature>
<dbReference type="InterPro" id="IPR027417">
    <property type="entry name" value="P-loop_NTPase"/>
</dbReference>